<dbReference type="InParanoid" id="L2GWH5"/>
<evidence type="ECO:0000313" key="2">
    <source>
        <dbReference type="EMBL" id="ELA47974.1"/>
    </source>
</evidence>
<dbReference type="Gene3D" id="3.30.830.10">
    <property type="entry name" value="Metalloenzyme, LuxS/M16 peptidase-like"/>
    <property type="match status" value="1"/>
</dbReference>
<evidence type="ECO:0000313" key="3">
    <source>
        <dbReference type="Proteomes" id="UP000011081"/>
    </source>
</evidence>
<keyword evidence="3" id="KW-1185">Reference proteome</keyword>
<protein>
    <recommendedName>
        <fullName evidence="4">Peptidase M16 N-terminal domain-containing protein</fullName>
    </recommendedName>
</protein>
<evidence type="ECO:0008006" key="4">
    <source>
        <dbReference type="Google" id="ProtNLM"/>
    </source>
</evidence>
<comment type="similarity">
    <text evidence="1">Belongs to the peptidase M16 family.</text>
</comment>
<dbReference type="GeneID" id="19878444"/>
<name>L2GWH5_VAVCU</name>
<dbReference type="VEuPathDB" id="MicrosporidiaDB:VCUG_00557"/>
<dbReference type="STRING" id="948595.L2GWH5"/>
<sequence>MSILKVTKFINGPLILSSKSDSDPYINAYIKTRPRKKDVPGAAHFLEHIILSGKNQCGYTTREYTSFSFRNVNIPDAVRYVTRPDFGEKTFEYEQERILREKNSNFERLIDEAHANSLGADNILGSPERIAIGDLVDFHKAHYIPKNFIFHVTGPQSHQRVLKEFKKHLNLGRTTRTIRHTFVPSINLMIKDTCDFFVGSLRKLNEDFAYIRSVGHKDIRFMSFLRYLNDLKKQLEGMVISVLYFPYASKGVLCFSK</sequence>
<dbReference type="OrthoDB" id="952271at2759"/>
<dbReference type="InterPro" id="IPR050361">
    <property type="entry name" value="MPP/UQCRC_Complex"/>
</dbReference>
<reference evidence="3" key="1">
    <citation type="submission" date="2011-03" db="EMBL/GenBank/DDBJ databases">
        <title>The genome sequence of Vavraia culicis strain floridensis.</title>
        <authorList>
            <consortium name="The Broad Institute Genome Sequencing Platform"/>
            <person name="Cuomo C."/>
            <person name="Becnel J."/>
            <person name="Sanscrainte N."/>
            <person name="Young S.K."/>
            <person name="Zeng Q."/>
            <person name="Gargeya S."/>
            <person name="Fitzgerald M."/>
            <person name="Haas B."/>
            <person name="Abouelleil A."/>
            <person name="Alvarado L."/>
            <person name="Arachchi H.M."/>
            <person name="Berlin A."/>
            <person name="Chapman S.B."/>
            <person name="Gearin G."/>
            <person name="Goldberg J."/>
            <person name="Griggs A."/>
            <person name="Gujja S."/>
            <person name="Hansen M."/>
            <person name="Heiman D."/>
            <person name="Howarth C."/>
            <person name="Larimer J."/>
            <person name="Lui A."/>
            <person name="MacDonald P.J.P."/>
            <person name="McCowen C."/>
            <person name="Montmayeur A."/>
            <person name="Murphy C."/>
            <person name="Neiman D."/>
            <person name="Pearson M."/>
            <person name="Priest M."/>
            <person name="Roberts A."/>
            <person name="Saif S."/>
            <person name="Shea T."/>
            <person name="Sisk P."/>
            <person name="Stolte C."/>
            <person name="Sykes S."/>
            <person name="Wortman J."/>
            <person name="Nusbaum C."/>
            <person name="Birren B."/>
        </authorList>
    </citation>
    <scope>NUCLEOTIDE SEQUENCE [LARGE SCALE GENOMIC DNA]</scope>
    <source>
        <strain evidence="3">floridensis</strain>
    </source>
</reference>
<gene>
    <name evidence="2" type="ORF">VCUG_00557</name>
</gene>
<dbReference type="EMBL" id="GL877409">
    <property type="protein sequence ID" value="ELA47974.1"/>
    <property type="molecule type" value="Genomic_DNA"/>
</dbReference>
<dbReference type="SUPFAM" id="SSF63411">
    <property type="entry name" value="LuxS/MPP-like metallohydrolase"/>
    <property type="match status" value="1"/>
</dbReference>
<dbReference type="RefSeq" id="XP_008073577.1">
    <property type="nucleotide sequence ID" value="XM_008075386.1"/>
</dbReference>
<accession>L2GWH5</accession>
<dbReference type="Proteomes" id="UP000011081">
    <property type="component" value="Unassembled WGS sequence"/>
</dbReference>
<evidence type="ECO:0000256" key="1">
    <source>
        <dbReference type="ARBA" id="ARBA00007261"/>
    </source>
</evidence>
<organism evidence="2 3">
    <name type="scientific">Vavraia culicis (isolate floridensis)</name>
    <name type="common">Microsporidian parasite</name>
    <dbReference type="NCBI Taxonomy" id="948595"/>
    <lineage>
        <taxon>Eukaryota</taxon>
        <taxon>Fungi</taxon>
        <taxon>Fungi incertae sedis</taxon>
        <taxon>Microsporidia</taxon>
        <taxon>Pleistophoridae</taxon>
        <taxon>Vavraia</taxon>
    </lineage>
</organism>
<proteinExistence type="inferred from homology"/>
<dbReference type="AlphaFoldDB" id="L2GWH5"/>
<dbReference type="InterPro" id="IPR011249">
    <property type="entry name" value="Metalloenz_LuxS/M16"/>
</dbReference>
<dbReference type="PANTHER" id="PTHR11851">
    <property type="entry name" value="METALLOPROTEASE"/>
    <property type="match status" value="1"/>
</dbReference>
<dbReference type="GO" id="GO:0046872">
    <property type="term" value="F:metal ion binding"/>
    <property type="evidence" value="ECO:0007669"/>
    <property type="project" value="InterPro"/>
</dbReference>
<dbReference type="PANTHER" id="PTHR11851:SF49">
    <property type="entry name" value="MITOCHONDRIAL-PROCESSING PEPTIDASE SUBUNIT ALPHA"/>
    <property type="match status" value="1"/>
</dbReference>
<dbReference type="HOGENOM" id="CLU_1082576_0_0_1"/>